<dbReference type="GO" id="GO:0006508">
    <property type="term" value="P:proteolysis"/>
    <property type="evidence" value="ECO:0007669"/>
    <property type="project" value="UniProtKB-KW"/>
</dbReference>
<dbReference type="InterPro" id="IPR025657">
    <property type="entry name" value="RadC_JAB"/>
</dbReference>
<evidence type="ECO:0000256" key="6">
    <source>
        <dbReference type="ARBA" id="ARBA00023049"/>
    </source>
</evidence>
<evidence type="ECO:0000256" key="1">
    <source>
        <dbReference type="ARBA" id="ARBA00010243"/>
    </source>
</evidence>
<evidence type="ECO:0000313" key="10">
    <source>
        <dbReference type="Proteomes" id="UP000247612"/>
    </source>
</evidence>
<keyword evidence="5" id="KW-0862">Zinc</keyword>
<evidence type="ECO:0000313" key="9">
    <source>
        <dbReference type="EMBL" id="PXX77856.1"/>
    </source>
</evidence>
<organism evidence="9 10">
    <name type="scientific">Dielma fastidiosa</name>
    <dbReference type="NCBI Taxonomy" id="1034346"/>
    <lineage>
        <taxon>Bacteria</taxon>
        <taxon>Bacillati</taxon>
        <taxon>Bacillota</taxon>
        <taxon>Erysipelotrichia</taxon>
        <taxon>Erysipelotrichales</taxon>
        <taxon>Erysipelotrichaceae</taxon>
        <taxon>Dielma</taxon>
    </lineage>
</organism>
<dbReference type="NCBIfam" id="TIGR00608">
    <property type="entry name" value="radc"/>
    <property type="match status" value="1"/>
</dbReference>
<comment type="caution">
    <text evidence="9">The sequence shown here is derived from an EMBL/GenBank/DDBJ whole genome shotgun (WGS) entry which is preliminary data.</text>
</comment>
<dbReference type="NCBIfam" id="NF000642">
    <property type="entry name" value="PRK00024.1"/>
    <property type="match status" value="1"/>
</dbReference>
<evidence type="ECO:0000256" key="7">
    <source>
        <dbReference type="RuleBase" id="RU003797"/>
    </source>
</evidence>
<accession>A0A318KQ96</accession>
<dbReference type="AlphaFoldDB" id="A0A318KQ96"/>
<dbReference type="InterPro" id="IPR037518">
    <property type="entry name" value="MPN"/>
</dbReference>
<keyword evidence="4" id="KW-0378">Hydrolase</keyword>
<dbReference type="EMBL" id="QJKH01000009">
    <property type="protein sequence ID" value="PXX77856.1"/>
    <property type="molecule type" value="Genomic_DNA"/>
</dbReference>
<dbReference type="Pfam" id="PF04002">
    <property type="entry name" value="RadC"/>
    <property type="match status" value="1"/>
</dbReference>
<gene>
    <name evidence="9" type="ORF">DES51_109110</name>
</gene>
<dbReference type="PROSITE" id="PS50249">
    <property type="entry name" value="MPN"/>
    <property type="match status" value="1"/>
</dbReference>
<dbReference type="InterPro" id="IPR046778">
    <property type="entry name" value="UPF0758_N"/>
</dbReference>
<evidence type="ECO:0000256" key="2">
    <source>
        <dbReference type="ARBA" id="ARBA00022670"/>
    </source>
</evidence>
<evidence type="ECO:0000256" key="3">
    <source>
        <dbReference type="ARBA" id="ARBA00022723"/>
    </source>
</evidence>
<comment type="similarity">
    <text evidence="1 7">Belongs to the UPF0758 family.</text>
</comment>
<reference evidence="9 10" key="1">
    <citation type="submission" date="2018-05" db="EMBL/GenBank/DDBJ databases">
        <title>Genomic Encyclopedia of Type Strains, Phase IV (KMG-IV): sequencing the most valuable type-strain genomes for metagenomic binning, comparative biology and taxonomic classification.</title>
        <authorList>
            <person name="Goeker M."/>
        </authorList>
    </citation>
    <scope>NUCLEOTIDE SEQUENCE [LARGE SCALE GENOMIC DNA]</scope>
    <source>
        <strain evidence="9 10">JC118</strain>
    </source>
</reference>
<evidence type="ECO:0000256" key="4">
    <source>
        <dbReference type="ARBA" id="ARBA00022801"/>
    </source>
</evidence>
<keyword evidence="10" id="KW-1185">Reference proteome</keyword>
<dbReference type="InterPro" id="IPR020891">
    <property type="entry name" value="UPF0758_CS"/>
</dbReference>
<keyword evidence="2" id="KW-0645">Protease</keyword>
<evidence type="ECO:0000259" key="8">
    <source>
        <dbReference type="PROSITE" id="PS50249"/>
    </source>
</evidence>
<name>A0A318KQ96_9FIRM</name>
<dbReference type="STRING" id="1034346.GCA_000313565_02771"/>
<dbReference type="PANTHER" id="PTHR30471">
    <property type="entry name" value="DNA REPAIR PROTEIN RADC"/>
    <property type="match status" value="1"/>
</dbReference>
<dbReference type="PANTHER" id="PTHR30471:SF3">
    <property type="entry name" value="UPF0758 PROTEIN YEES-RELATED"/>
    <property type="match status" value="1"/>
</dbReference>
<keyword evidence="6" id="KW-0482">Metalloprotease</keyword>
<dbReference type="GO" id="GO:0008237">
    <property type="term" value="F:metallopeptidase activity"/>
    <property type="evidence" value="ECO:0007669"/>
    <property type="project" value="UniProtKB-KW"/>
</dbReference>
<keyword evidence="3" id="KW-0479">Metal-binding</keyword>
<sequence>MLRYGIEQCSNRDLLAIILRSGVKGQSVLELADQVLSMQQNLAMLTQLTYEELIQIRGIKKAKAIGLLACFELSKRISCESVAPTFRIDNPACLTDWLNKKIGFMDQEHFIVVFLGTKNQILKDKTIFIGSLDRTIVHPREIYKEAVKLNASKIICVHNHPSGDVTPSPNDITATQAISEAGRTVGIPLLDHLIVGNNAYLSFREQGLLPQIE</sequence>
<feature type="domain" description="MPN" evidence="8">
    <location>
        <begin position="86"/>
        <end position="209"/>
    </location>
</feature>
<dbReference type="CDD" id="cd08071">
    <property type="entry name" value="MPN_DUF2466"/>
    <property type="match status" value="1"/>
</dbReference>
<dbReference type="Proteomes" id="UP000247612">
    <property type="component" value="Unassembled WGS sequence"/>
</dbReference>
<dbReference type="GO" id="GO:0046872">
    <property type="term" value="F:metal ion binding"/>
    <property type="evidence" value="ECO:0007669"/>
    <property type="project" value="UniProtKB-KW"/>
</dbReference>
<dbReference type="SUPFAM" id="SSF102712">
    <property type="entry name" value="JAB1/MPN domain"/>
    <property type="match status" value="1"/>
</dbReference>
<dbReference type="InterPro" id="IPR001405">
    <property type="entry name" value="UPF0758"/>
</dbReference>
<dbReference type="Pfam" id="PF20582">
    <property type="entry name" value="UPF0758_N"/>
    <property type="match status" value="1"/>
</dbReference>
<dbReference type="PROSITE" id="PS01302">
    <property type="entry name" value="UPF0758"/>
    <property type="match status" value="1"/>
</dbReference>
<evidence type="ECO:0000256" key="5">
    <source>
        <dbReference type="ARBA" id="ARBA00022833"/>
    </source>
</evidence>
<dbReference type="Gene3D" id="3.40.140.10">
    <property type="entry name" value="Cytidine Deaminase, domain 2"/>
    <property type="match status" value="1"/>
</dbReference>
<proteinExistence type="inferred from homology"/>
<protein>
    <submittedName>
        <fullName evidence="9">DNA replication and repair protein RadC</fullName>
    </submittedName>
</protein>